<dbReference type="InterPro" id="IPR006121">
    <property type="entry name" value="HMA_dom"/>
</dbReference>
<dbReference type="STRING" id="516051.VC82_965"/>
<protein>
    <submittedName>
        <fullName evidence="2">Metal transporter</fullName>
    </submittedName>
</protein>
<dbReference type="Pfam" id="PF00403">
    <property type="entry name" value="HMA"/>
    <property type="match status" value="1"/>
</dbReference>
<evidence type="ECO:0000259" key="1">
    <source>
        <dbReference type="PROSITE" id="PS50846"/>
    </source>
</evidence>
<name>A0A0D5YRW0_9FLAO</name>
<dbReference type="AlphaFoldDB" id="A0A0D5YRW0"/>
<dbReference type="SUPFAM" id="SSF55008">
    <property type="entry name" value="HMA, heavy metal-associated domain"/>
    <property type="match status" value="1"/>
</dbReference>
<dbReference type="Gene3D" id="3.30.70.100">
    <property type="match status" value="1"/>
</dbReference>
<dbReference type="HOGENOM" id="CLU_134973_0_1_10"/>
<dbReference type="InterPro" id="IPR036163">
    <property type="entry name" value="HMA_dom_sf"/>
</dbReference>
<sequence>MQIIDMRNVTLILAFLFVSLVGYAQEKNKKMTFEVDGKCEMCKMRIEKAALGVKGVKYAQWDIPTHQLSLVVDERKTNAMEIKSALAKVGHDTKELKATQEAYDNIHPCCKYREDDSDDSKKHHR</sequence>
<accession>A0A0D5YRW0</accession>
<evidence type="ECO:0000313" key="3">
    <source>
        <dbReference type="Proteomes" id="UP000032726"/>
    </source>
</evidence>
<dbReference type="PROSITE" id="PS50846">
    <property type="entry name" value="HMA_2"/>
    <property type="match status" value="1"/>
</dbReference>
<gene>
    <name evidence="2" type="ORF">VC82_965</name>
</gene>
<dbReference type="EMBL" id="CP011071">
    <property type="protein sequence ID" value="AKA34613.1"/>
    <property type="molecule type" value="Genomic_DNA"/>
</dbReference>
<dbReference type="KEGG" id="mlt:VC82_965"/>
<organism evidence="2 3">
    <name type="scientific">Flagellimonas lutaonensis</name>
    <dbReference type="NCBI Taxonomy" id="516051"/>
    <lineage>
        <taxon>Bacteria</taxon>
        <taxon>Pseudomonadati</taxon>
        <taxon>Bacteroidota</taxon>
        <taxon>Flavobacteriia</taxon>
        <taxon>Flavobacteriales</taxon>
        <taxon>Flavobacteriaceae</taxon>
        <taxon>Flagellimonas</taxon>
    </lineage>
</organism>
<proteinExistence type="predicted"/>
<dbReference type="Proteomes" id="UP000032726">
    <property type="component" value="Chromosome"/>
</dbReference>
<dbReference type="PATRIC" id="fig|516051.4.peg.1002"/>
<keyword evidence="3" id="KW-1185">Reference proteome</keyword>
<feature type="domain" description="HMA" evidence="1">
    <location>
        <begin position="28"/>
        <end position="94"/>
    </location>
</feature>
<dbReference type="CDD" id="cd00371">
    <property type="entry name" value="HMA"/>
    <property type="match status" value="1"/>
</dbReference>
<evidence type="ECO:0000313" key="2">
    <source>
        <dbReference type="EMBL" id="AKA34613.1"/>
    </source>
</evidence>
<reference evidence="2 3" key="1">
    <citation type="submission" date="2015-03" db="EMBL/GenBank/DDBJ databases">
        <title>Complete genome sequence of Muricauda lutaonensis CC-HSB-11T, isolated from a coastal hot spring.</title>
        <authorList>
            <person name="Kim K.M."/>
        </authorList>
    </citation>
    <scope>NUCLEOTIDE SEQUENCE [LARGE SCALE GENOMIC DNA]</scope>
    <source>
        <strain evidence="2 3">CC-HSB-11</strain>
    </source>
</reference>
<dbReference type="GO" id="GO:0046872">
    <property type="term" value="F:metal ion binding"/>
    <property type="evidence" value="ECO:0007669"/>
    <property type="project" value="InterPro"/>
</dbReference>